<dbReference type="AlphaFoldDB" id="A0A2A9M7Y2"/>
<evidence type="ECO:0000313" key="9">
    <source>
        <dbReference type="Proteomes" id="UP000224006"/>
    </source>
</evidence>
<accession>A0A2A9M7Y2</accession>
<dbReference type="PANTHER" id="PTHR21236">
    <property type="entry name" value="GOLGI MEMBRANE PROTEIN YIP1"/>
    <property type="match status" value="1"/>
</dbReference>
<dbReference type="STRING" id="94643.A0A2A9M7Y2"/>
<dbReference type="OrthoDB" id="411251at2759"/>
<comment type="caution">
    <text evidence="6">Lacks conserved residue(s) required for the propagation of feature annotation.</text>
</comment>
<dbReference type="GeneID" id="40307987"/>
<reference evidence="8 9" key="1">
    <citation type="submission" date="2017-09" db="EMBL/GenBank/DDBJ databases">
        <title>Genome sequencing of Besnoitia besnoiti strain Bb-Ger1.</title>
        <authorList>
            <person name="Schares G."/>
            <person name="Venepally P."/>
            <person name="Lorenzi H.A."/>
        </authorList>
    </citation>
    <scope>NUCLEOTIDE SEQUENCE [LARGE SCALE GENOMIC DNA]</scope>
    <source>
        <strain evidence="8 9">Bb-Ger1</strain>
    </source>
</reference>
<evidence type="ECO:0000256" key="1">
    <source>
        <dbReference type="ARBA" id="ARBA00004141"/>
    </source>
</evidence>
<feature type="transmembrane region" description="Helical" evidence="6">
    <location>
        <begin position="189"/>
        <end position="209"/>
    </location>
</feature>
<sequence length="240" mass="26271">MSLFREKRASFVCVCATGQLSGAADPNALESGRPFLGATLDEPVRETVMRDLRNIGNKLLYVLKPSHMRNTAGAAQAGLRQWDLLGPLFLCLFLSVILYVQASWAPLPGTSESAPSSSTQLALRRERQRVAFSLVYVFVSLGASIVTVNAKLLGSKLSFFQSVCVLGYCLFPLDIAALLNIFVSRSFTFLKLLIAFTALRWSAGASVAFMAEMLPEEKRALGVFPVWLFYAGMAWIICSV</sequence>
<evidence type="ECO:0000256" key="4">
    <source>
        <dbReference type="ARBA" id="ARBA00022989"/>
    </source>
</evidence>
<dbReference type="RefSeq" id="XP_029215509.1">
    <property type="nucleotide sequence ID" value="XM_029361609.1"/>
</dbReference>
<evidence type="ECO:0000256" key="6">
    <source>
        <dbReference type="RuleBase" id="RU361264"/>
    </source>
</evidence>
<organism evidence="8 9">
    <name type="scientific">Besnoitia besnoiti</name>
    <name type="common">Apicomplexan protozoan</name>
    <dbReference type="NCBI Taxonomy" id="94643"/>
    <lineage>
        <taxon>Eukaryota</taxon>
        <taxon>Sar</taxon>
        <taxon>Alveolata</taxon>
        <taxon>Apicomplexa</taxon>
        <taxon>Conoidasida</taxon>
        <taxon>Coccidia</taxon>
        <taxon>Eucoccidiorida</taxon>
        <taxon>Eimeriorina</taxon>
        <taxon>Sarcocystidae</taxon>
        <taxon>Besnoitia</taxon>
    </lineage>
</organism>
<dbReference type="InterPro" id="IPR006977">
    <property type="entry name" value="Yip1_dom"/>
</dbReference>
<evidence type="ECO:0000313" key="8">
    <source>
        <dbReference type="EMBL" id="PFH31500.1"/>
    </source>
</evidence>
<dbReference type="GO" id="GO:0000139">
    <property type="term" value="C:Golgi membrane"/>
    <property type="evidence" value="ECO:0007669"/>
    <property type="project" value="UniProtKB-SubCell"/>
</dbReference>
<dbReference type="GO" id="GO:0006888">
    <property type="term" value="P:endoplasmic reticulum to Golgi vesicle-mediated transport"/>
    <property type="evidence" value="ECO:0007669"/>
    <property type="project" value="InterPro"/>
</dbReference>
<keyword evidence="4 6" id="KW-1133">Transmembrane helix</keyword>
<evidence type="ECO:0000256" key="3">
    <source>
        <dbReference type="ARBA" id="ARBA00022692"/>
    </source>
</evidence>
<keyword evidence="5 6" id="KW-0472">Membrane</keyword>
<dbReference type="KEGG" id="bbes:BESB_029350"/>
<dbReference type="InterPro" id="IPR045231">
    <property type="entry name" value="Yip1/4-like"/>
</dbReference>
<gene>
    <name evidence="8" type="ORF">BESB_029350</name>
</gene>
<evidence type="ECO:0000256" key="2">
    <source>
        <dbReference type="ARBA" id="ARBA00010596"/>
    </source>
</evidence>
<protein>
    <recommendedName>
        <fullName evidence="6">Protein YIPF</fullName>
    </recommendedName>
</protein>
<comment type="subcellular location">
    <subcellularLocation>
        <location evidence="6">Golgi apparatus membrane</location>
        <topology evidence="6">Multi-pass membrane protein</topology>
    </subcellularLocation>
    <subcellularLocation>
        <location evidence="1">Membrane</location>
        <topology evidence="1">Multi-pass membrane protein</topology>
    </subcellularLocation>
</comment>
<dbReference type="Proteomes" id="UP000224006">
    <property type="component" value="Unassembled WGS sequence"/>
</dbReference>
<evidence type="ECO:0000256" key="5">
    <source>
        <dbReference type="ARBA" id="ARBA00023136"/>
    </source>
</evidence>
<dbReference type="PANTHER" id="PTHR21236:SF1">
    <property type="entry name" value="PROTEIN YIPF6"/>
    <property type="match status" value="1"/>
</dbReference>
<dbReference type="VEuPathDB" id="ToxoDB:BESB_029350"/>
<keyword evidence="9" id="KW-1185">Reference proteome</keyword>
<dbReference type="GO" id="GO:0005802">
    <property type="term" value="C:trans-Golgi network"/>
    <property type="evidence" value="ECO:0007669"/>
    <property type="project" value="TreeGrafter"/>
</dbReference>
<dbReference type="EMBL" id="NWUJ01000015">
    <property type="protein sequence ID" value="PFH31500.1"/>
    <property type="molecule type" value="Genomic_DNA"/>
</dbReference>
<name>A0A2A9M7Y2_BESBE</name>
<feature type="domain" description="Yip1" evidence="7">
    <location>
        <begin position="80"/>
        <end position="235"/>
    </location>
</feature>
<comment type="similarity">
    <text evidence="2 6">Belongs to the YIP1 family.</text>
</comment>
<feature type="transmembrane region" description="Helical" evidence="6">
    <location>
        <begin position="221"/>
        <end position="238"/>
    </location>
</feature>
<proteinExistence type="inferred from homology"/>
<comment type="caution">
    <text evidence="8">The sequence shown here is derived from an EMBL/GenBank/DDBJ whole genome shotgun (WGS) entry which is preliminary data.</text>
</comment>
<keyword evidence="3 6" id="KW-0812">Transmembrane</keyword>
<feature type="transmembrane region" description="Helical" evidence="6">
    <location>
        <begin position="130"/>
        <end position="153"/>
    </location>
</feature>
<feature type="transmembrane region" description="Helical" evidence="6">
    <location>
        <begin position="159"/>
        <end position="182"/>
    </location>
</feature>
<evidence type="ECO:0000259" key="7">
    <source>
        <dbReference type="Pfam" id="PF04893"/>
    </source>
</evidence>
<dbReference type="Pfam" id="PF04893">
    <property type="entry name" value="Yip1"/>
    <property type="match status" value="1"/>
</dbReference>